<dbReference type="Proteomes" id="UP001054945">
    <property type="component" value="Unassembled WGS sequence"/>
</dbReference>
<name>A0AAV4T6L8_CAEEX</name>
<evidence type="ECO:0000313" key="1">
    <source>
        <dbReference type="EMBL" id="GIY40562.1"/>
    </source>
</evidence>
<proteinExistence type="predicted"/>
<keyword evidence="2" id="KW-1185">Reference proteome</keyword>
<dbReference type="EMBL" id="BPLR01010628">
    <property type="protein sequence ID" value="GIY40562.1"/>
    <property type="molecule type" value="Genomic_DNA"/>
</dbReference>
<reference evidence="1 2" key="1">
    <citation type="submission" date="2021-06" db="EMBL/GenBank/DDBJ databases">
        <title>Caerostris extrusa draft genome.</title>
        <authorList>
            <person name="Kono N."/>
            <person name="Arakawa K."/>
        </authorList>
    </citation>
    <scope>NUCLEOTIDE SEQUENCE [LARGE SCALE GENOMIC DNA]</scope>
</reference>
<sequence length="85" mass="9908">MEQRTGYSSNCKEGGGFELEKLGKREIQENWMISLKTYSVGKSFLKRRTLMAPGWLHIEGRMGTNQWHDLGLFFFFFGPPVGYKR</sequence>
<gene>
    <name evidence="1" type="ORF">CEXT_584811</name>
</gene>
<accession>A0AAV4T6L8</accession>
<comment type="caution">
    <text evidence="1">The sequence shown here is derived from an EMBL/GenBank/DDBJ whole genome shotgun (WGS) entry which is preliminary data.</text>
</comment>
<dbReference type="AlphaFoldDB" id="A0AAV4T6L8"/>
<protein>
    <submittedName>
        <fullName evidence="1">Uncharacterized protein</fullName>
    </submittedName>
</protein>
<organism evidence="1 2">
    <name type="scientific">Caerostris extrusa</name>
    <name type="common">Bark spider</name>
    <name type="synonym">Caerostris bankana</name>
    <dbReference type="NCBI Taxonomy" id="172846"/>
    <lineage>
        <taxon>Eukaryota</taxon>
        <taxon>Metazoa</taxon>
        <taxon>Ecdysozoa</taxon>
        <taxon>Arthropoda</taxon>
        <taxon>Chelicerata</taxon>
        <taxon>Arachnida</taxon>
        <taxon>Araneae</taxon>
        <taxon>Araneomorphae</taxon>
        <taxon>Entelegynae</taxon>
        <taxon>Araneoidea</taxon>
        <taxon>Araneidae</taxon>
        <taxon>Caerostris</taxon>
    </lineage>
</organism>
<evidence type="ECO:0000313" key="2">
    <source>
        <dbReference type="Proteomes" id="UP001054945"/>
    </source>
</evidence>